<dbReference type="Pfam" id="PF04138">
    <property type="entry name" value="GtrA_DPMS_TM"/>
    <property type="match status" value="1"/>
</dbReference>
<dbReference type="GO" id="GO:0000271">
    <property type="term" value="P:polysaccharide biosynthetic process"/>
    <property type="evidence" value="ECO:0007669"/>
    <property type="project" value="InterPro"/>
</dbReference>
<comment type="similarity">
    <text evidence="2">Belongs to the GtrA family.</text>
</comment>
<evidence type="ECO:0000313" key="9">
    <source>
        <dbReference type="Proteomes" id="UP000241771"/>
    </source>
</evidence>
<feature type="transmembrane region" description="Helical" evidence="6">
    <location>
        <begin position="16"/>
        <end position="39"/>
    </location>
</feature>
<dbReference type="InterPro" id="IPR007267">
    <property type="entry name" value="GtrA_DPMS_TM"/>
</dbReference>
<keyword evidence="4 6" id="KW-1133">Transmembrane helix</keyword>
<dbReference type="InterPro" id="IPR051401">
    <property type="entry name" value="GtrA_CellWall_Glycosyl"/>
</dbReference>
<organism evidence="8 9">
    <name type="scientific">Photobacterium sanctipauli</name>
    <dbReference type="NCBI Taxonomy" id="1342794"/>
    <lineage>
        <taxon>Bacteria</taxon>
        <taxon>Pseudomonadati</taxon>
        <taxon>Pseudomonadota</taxon>
        <taxon>Gammaproteobacteria</taxon>
        <taxon>Vibrionales</taxon>
        <taxon>Vibrionaceae</taxon>
        <taxon>Photobacterium</taxon>
    </lineage>
</organism>
<accession>A0A2T3NUJ4</accession>
<dbReference type="Proteomes" id="UP000241771">
    <property type="component" value="Unassembled WGS sequence"/>
</dbReference>
<protein>
    <submittedName>
        <fullName evidence="8">GtrA family protein</fullName>
    </submittedName>
</protein>
<evidence type="ECO:0000256" key="2">
    <source>
        <dbReference type="ARBA" id="ARBA00009399"/>
    </source>
</evidence>
<evidence type="ECO:0000256" key="6">
    <source>
        <dbReference type="SAM" id="Phobius"/>
    </source>
</evidence>
<keyword evidence="5 6" id="KW-0472">Membrane</keyword>
<dbReference type="PANTHER" id="PTHR38459">
    <property type="entry name" value="PROPHAGE BACTOPRENOL-LINKED GLUCOSE TRANSLOCASE HOMOLOG"/>
    <property type="match status" value="1"/>
</dbReference>
<evidence type="ECO:0000256" key="3">
    <source>
        <dbReference type="ARBA" id="ARBA00022692"/>
    </source>
</evidence>
<dbReference type="EMBL" id="PYMA01000005">
    <property type="protein sequence ID" value="PSW19966.1"/>
    <property type="molecule type" value="Genomic_DNA"/>
</dbReference>
<evidence type="ECO:0000259" key="7">
    <source>
        <dbReference type="Pfam" id="PF04138"/>
    </source>
</evidence>
<reference evidence="8 9" key="1">
    <citation type="submission" date="2018-01" db="EMBL/GenBank/DDBJ databases">
        <title>Whole genome sequencing of Histamine producing bacteria.</title>
        <authorList>
            <person name="Butler K."/>
        </authorList>
    </citation>
    <scope>NUCLEOTIDE SEQUENCE [LARGE SCALE GENOMIC DNA]</scope>
    <source>
        <strain evidence="8 9">DSM 100436</strain>
    </source>
</reference>
<feature type="domain" description="GtrA/DPMS transmembrane" evidence="7">
    <location>
        <begin position="3"/>
        <end position="98"/>
    </location>
</feature>
<dbReference type="AlphaFoldDB" id="A0A2T3NUJ4"/>
<sequence length="142" mass="16205">MMFSLVGGSGFVVDLAAMYCLSTLVSFEVARALAFWVAASSNWWVNRTFTYRNFTDNGAEHDGLIRQWIRFLCSAVIGFIPNYLVYWGLITAFPPEWWALSSERPLFGAMWPYIAMVPGVLCGMLVNFTLSERWVFRHQAAK</sequence>
<proteinExistence type="inferred from homology"/>
<evidence type="ECO:0000313" key="8">
    <source>
        <dbReference type="EMBL" id="PSW19966.1"/>
    </source>
</evidence>
<evidence type="ECO:0000256" key="4">
    <source>
        <dbReference type="ARBA" id="ARBA00022989"/>
    </source>
</evidence>
<feature type="transmembrane region" description="Helical" evidence="6">
    <location>
        <begin position="71"/>
        <end position="90"/>
    </location>
</feature>
<feature type="transmembrane region" description="Helical" evidence="6">
    <location>
        <begin position="110"/>
        <end position="130"/>
    </location>
</feature>
<evidence type="ECO:0000256" key="5">
    <source>
        <dbReference type="ARBA" id="ARBA00023136"/>
    </source>
</evidence>
<dbReference type="PANTHER" id="PTHR38459:SF1">
    <property type="entry name" value="PROPHAGE BACTOPRENOL-LINKED GLUCOSE TRANSLOCASE HOMOLOG"/>
    <property type="match status" value="1"/>
</dbReference>
<name>A0A2T3NUJ4_9GAMM</name>
<comment type="subcellular location">
    <subcellularLocation>
        <location evidence="1">Membrane</location>
        <topology evidence="1">Multi-pass membrane protein</topology>
    </subcellularLocation>
</comment>
<comment type="caution">
    <text evidence="8">The sequence shown here is derived from an EMBL/GenBank/DDBJ whole genome shotgun (WGS) entry which is preliminary data.</text>
</comment>
<evidence type="ECO:0000256" key="1">
    <source>
        <dbReference type="ARBA" id="ARBA00004141"/>
    </source>
</evidence>
<keyword evidence="3 6" id="KW-0812">Transmembrane</keyword>
<gene>
    <name evidence="8" type="ORF">C9I98_10955</name>
</gene>
<dbReference type="GO" id="GO:0005886">
    <property type="term" value="C:plasma membrane"/>
    <property type="evidence" value="ECO:0007669"/>
    <property type="project" value="TreeGrafter"/>
</dbReference>
<dbReference type="OrthoDB" id="9811884at2"/>
<keyword evidence="9" id="KW-1185">Reference proteome</keyword>